<gene>
    <name evidence="2" type="ORF">chiPu_0013718</name>
</gene>
<accession>A0A401SXW7</accession>
<feature type="region of interest" description="Disordered" evidence="1">
    <location>
        <begin position="1"/>
        <end position="28"/>
    </location>
</feature>
<sequence length="73" mass="7951">MESGGANDTRERLQMRSHNGHLLGDDATGRKIKKTGCQELLALPIPLQPLKREQGCAIAKPRVSSPLMVVPSF</sequence>
<protein>
    <submittedName>
        <fullName evidence="2">Uncharacterized protein</fullName>
    </submittedName>
</protein>
<organism evidence="2 3">
    <name type="scientific">Chiloscyllium punctatum</name>
    <name type="common">Brownbanded bambooshark</name>
    <name type="synonym">Hemiscyllium punctatum</name>
    <dbReference type="NCBI Taxonomy" id="137246"/>
    <lineage>
        <taxon>Eukaryota</taxon>
        <taxon>Metazoa</taxon>
        <taxon>Chordata</taxon>
        <taxon>Craniata</taxon>
        <taxon>Vertebrata</taxon>
        <taxon>Chondrichthyes</taxon>
        <taxon>Elasmobranchii</taxon>
        <taxon>Galeomorphii</taxon>
        <taxon>Galeoidea</taxon>
        <taxon>Orectolobiformes</taxon>
        <taxon>Hemiscylliidae</taxon>
        <taxon>Chiloscyllium</taxon>
    </lineage>
</organism>
<keyword evidence="3" id="KW-1185">Reference proteome</keyword>
<name>A0A401SXW7_CHIPU</name>
<evidence type="ECO:0000256" key="1">
    <source>
        <dbReference type="SAM" id="MobiDB-lite"/>
    </source>
</evidence>
<dbReference type="EMBL" id="BEZZ01000676">
    <property type="protein sequence ID" value="GCC35235.1"/>
    <property type="molecule type" value="Genomic_DNA"/>
</dbReference>
<dbReference type="Proteomes" id="UP000287033">
    <property type="component" value="Unassembled WGS sequence"/>
</dbReference>
<evidence type="ECO:0000313" key="3">
    <source>
        <dbReference type="Proteomes" id="UP000287033"/>
    </source>
</evidence>
<proteinExistence type="predicted"/>
<evidence type="ECO:0000313" key="2">
    <source>
        <dbReference type="EMBL" id="GCC35235.1"/>
    </source>
</evidence>
<dbReference type="AlphaFoldDB" id="A0A401SXW7"/>
<reference evidence="2 3" key="1">
    <citation type="journal article" date="2018" name="Nat. Ecol. Evol.">
        <title>Shark genomes provide insights into elasmobranch evolution and the origin of vertebrates.</title>
        <authorList>
            <person name="Hara Y"/>
            <person name="Yamaguchi K"/>
            <person name="Onimaru K"/>
            <person name="Kadota M"/>
            <person name="Koyanagi M"/>
            <person name="Keeley SD"/>
            <person name="Tatsumi K"/>
            <person name="Tanaka K"/>
            <person name="Motone F"/>
            <person name="Kageyama Y"/>
            <person name="Nozu R"/>
            <person name="Adachi N"/>
            <person name="Nishimura O"/>
            <person name="Nakagawa R"/>
            <person name="Tanegashima C"/>
            <person name="Kiyatake I"/>
            <person name="Matsumoto R"/>
            <person name="Murakumo K"/>
            <person name="Nishida K"/>
            <person name="Terakita A"/>
            <person name="Kuratani S"/>
            <person name="Sato K"/>
            <person name="Hyodo S Kuraku.S."/>
        </authorList>
    </citation>
    <scope>NUCLEOTIDE SEQUENCE [LARGE SCALE GENOMIC DNA]</scope>
</reference>
<comment type="caution">
    <text evidence="2">The sequence shown here is derived from an EMBL/GenBank/DDBJ whole genome shotgun (WGS) entry which is preliminary data.</text>
</comment>